<dbReference type="OrthoDB" id="9813903at2"/>
<dbReference type="GO" id="GO:1902201">
    <property type="term" value="P:negative regulation of bacterial-type flagellum-dependent cell motility"/>
    <property type="evidence" value="ECO:0007669"/>
    <property type="project" value="TreeGrafter"/>
</dbReference>
<dbReference type="Pfam" id="PF00672">
    <property type="entry name" value="HAMP"/>
    <property type="match status" value="1"/>
</dbReference>
<dbReference type="InterPro" id="IPR043128">
    <property type="entry name" value="Rev_trsase/Diguanyl_cyclase"/>
</dbReference>
<keyword evidence="2" id="KW-0812">Transmembrane</keyword>
<evidence type="ECO:0000256" key="1">
    <source>
        <dbReference type="ARBA" id="ARBA00012528"/>
    </source>
</evidence>
<feature type="domain" description="GGDEF" evidence="4">
    <location>
        <begin position="284"/>
        <end position="438"/>
    </location>
</feature>
<protein>
    <recommendedName>
        <fullName evidence="1">diguanylate cyclase</fullName>
        <ecNumber evidence="1">2.7.7.65</ecNumber>
    </recommendedName>
</protein>
<dbReference type="InterPro" id="IPR000160">
    <property type="entry name" value="GGDEF_dom"/>
</dbReference>
<dbReference type="AlphaFoldDB" id="A0A2U3QIN0"/>
<name>A0A2U3QIN0_9BACT</name>
<dbReference type="CDD" id="cd06225">
    <property type="entry name" value="HAMP"/>
    <property type="match status" value="1"/>
</dbReference>
<reference evidence="6" key="1">
    <citation type="submission" date="2018-03" db="EMBL/GenBank/DDBJ databases">
        <authorList>
            <person name="Zecchin S."/>
        </authorList>
    </citation>
    <scope>NUCLEOTIDE SEQUENCE [LARGE SCALE GENOMIC DNA]</scope>
</reference>
<sequence>MNLTLRHQIFLGYLVMVLFTLIVGTYAIWGLNELNQITADIIFSDLKIGEKMIKLNDCALAQDLYEKRFLTLQHADEENLFWSRSREFKTLLSEIGSAESSLKASLDNLGALHDNYIQQVSKEISLVKSGRRGEAEEMSSGSLKPGLDKILQQIRDIDLKIKAQQNKHISKAGSLGEKALMIMIVLSGGAFVFGILFATLLTSHLTTAINGLKAATHSIRSGNFDNLPEIKGADELADLAISFKEMSARLKELEVTNLDANPLTKLPGNLAIEKELLTRLNDTEKFSFCLVDLDNFKAFNDRYGYARGSDIIKWLGEVLARIRKDYGAPHDFLGHIGGDDFVIICSPDVVPAICNKIIEEFDKGIVEFYDPEDLKKGFIVSVDRNDNPAIFGIMTVSIAVVNTDRTLIREPKEVALKVTELKQYAKTFAKSLYIMDRRRSR</sequence>
<evidence type="ECO:0000313" key="5">
    <source>
        <dbReference type="EMBL" id="SPQ01272.1"/>
    </source>
</evidence>
<dbReference type="Gene3D" id="6.10.340.10">
    <property type="match status" value="1"/>
</dbReference>
<dbReference type="PROSITE" id="PS50887">
    <property type="entry name" value="GGDEF"/>
    <property type="match status" value="1"/>
</dbReference>
<dbReference type="Gene3D" id="3.30.70.270">
    <property type="match status" value="1"/>
</dbReference>
<dbReference type="EMBL" id="OUUY01000097">
    <property type="protein sequence ID" value="SPQ01272.1"/>
    <property type="molecule type" value="Genomic_DNA"/>
</dbReference>
<dbReference type="GO" id="GO:0007165">
    <property type="term" value="P:signal transduction"/>
    <property type="evidence" value="ECO:0007669"/>
    <property type="project" value="InterPro"/>
</dbReference>
<dbReference type="GO" id="GO:0005886">
    <property type="term" value="C:plasma membrane"/>
    <property type="evidence" value="ECO:0007669"/>
    <property type="project" value="TreeGrafter"/>
</dbReference>
<dbReference type="Pfam" id="PF00990">
    <property type="entry name" value="GGDEF"/>
    <property type="match status" value="1"/>
</dbReference>
<evidence type="ECO:0000259" key="3">
    <source>
        <dbReference type="PROSITE" id="PS50885"/>
    </source>
</evidence>
<dbReference type="EC" id="2.7.7.65" evidence="1"/>
<proteinExistence type="predicted"/>
<feature type="transmembrane region" description="Helical" evidence="2">
    <location>
        <begin position="179"/>
        <end position="201"/>
    </location>
</feature>
<evidence type="ECO:0000256" key="2">
    <source>
        <dbReference type="SAM" id="Phobius"/>
    </source>
</evidence>
<dbReference type="PANTHER" id="PTHR45138:SF25">
    <property type="entry name" value="GGDEF DOMAIN PROTEIN"/>
    <property type="match status" value="1"/>
</dbReference>
<organism evidence="5 6">
    <name type="scientific">Candidatus Sulfobium mesophilum</name>
    <dbReference type="NCBI Taxonomy" id="2016548"/>
    <lineage>
        <taxon>Bacteria</taxon>
        <taxon>Pseudomonadati</taxon>
        <taxon>Nitrospirota</taxon>
        <taxon>Nitrospiria</taxon>
        <taxon>Nitrospirales</taxon>
        <taxon>Nitrospiraceae</taxon>
        <taxon>Candidatus Sulfobium</taxon>
    </lineage>
</organism>
<dbReference type="Proteomes" id="UP000245125">
    <property type="component" value="Unassembled WGS sequence"/>
</dbReference>
<dbReference type="PROSITE" id="PS50885">
    <property type="entry name" value="HAMP"/>
    <property type="match status" value="1"/>
</dbReference>
<feature type="transmembrane region" description="Helical" evidence="2">
    <location>
        <begin position="12"/>
        <end position="31"/>
    </location>
</feature>
<dbReference type="InterPro" id="IPR050469">
    <property type="entry name" value="Diguanylate_Cyclase"/>
</dbReference>
<keyword evidence="2" id="KW-0472">Membrane</keyword>
<dbReference type="PANTHER" id="PTHR45138">
    <property type="entry name" value="REGULATORY COMPONENTS OF SENSORY TRANSDUCTION SYSTEM"/>
    <property type="match status" value="1"/>
</dbReference>
<gene>
    <name evidence="5" type="ORF">NBG4_50004</name>
</gene>
<keyword evidence="6" id="KW-1185">Reference proteome</keyword>
<dbReference type="CDD" id="cd01949">
    <property type="entry name" value="GGDEF"/>
    <property type="match status" value="1"/>
</dbReference>
<dbReference type="InterPro" id="IPR029787">
    <property type="entry name" value="Nucleotide_cyclase"/>
</dbReference>
<feature type="domain" description="HAMP" evidence="3">
    <location>
        <begin position="203"/>
        <end position="255"/>
    </location>
</feature>
<dbReference type="NCBIfam" id="TIGR00254">
    <property type="entry name" value="GGDEF"/>
    <property type="match status" value="1"/>
</dbReference>
<evidence type="ECO:0000259" key="4">
    <source>
        <dbReference type="PROSITE" id="PS50887"/>
    </source>
</evidence>
<evidence type="ECO:0000313" key="6">
    <source>
        <dbReference type="Proteomes" id="UP000245125"/>
    </source>
</evidence>
<dbReference type="GO" id="GO:0043709">
    <property type="term" value="P:cell adhesion involved in single-species biofilm formation"/>
    <property type="evidence" value="ECO:0007669"/>
    <property type="project" value="TreeGrafter"/>
</dbReference>
<accession>A0A2U3QIN0</accession>
<dbReference type="SUPFAM" id="SSF158472">
    <property type="entry name" value="HAMP domain-like"/>
    <property type="match status" value="1"/>
</dbReference>
<dbReference type="GO" id="GO:0052621">
    <property type="term" value="F:diguanylate cyclase activity"/>
    <property type="evidence" value="ECO:0007669"/>
    <property type="project" value="UniProtKB-EC"/>
</dbReference>
<dbReference type="SUPFAM" id="SSF55073">
    <property type="entry name" value="Nucleotide cyclase"/>
    <property type="match status" value="1"/>
</dbReference>
<dbReference type="InterPro" id="IPR003660">
    <property type="entry name" value="HAMP_dom"/>
</dbReference>
<keyword evidence="2" id="KW-1133">Transmembrane helix</keyword>
<dbReference type="SMART" id="SM00267">
    <property type="entry name" value="GGDEF"/>
    <property type="match status" value="1"/>
</dbReference>
<dbReference type="SMART" id="SM00304">
    <property type="entry name" value="HAMP"/>
    <property type="match status" value="1"/>
</dbReference>